<dbReference type="OrthoDB" id="412814at2759"/>
<evidence type="ECO:0000256" key="3">
    <source>
        <dbReference type="ARBA" id="ARBA00022438"/>
    </source>
</evidence>
<gene>
    <name evidence="17" type="ORF">NMOB1V02_LOCUS4399</name>
</gene>
<dbReference type="SUPFAM" id="SSF52949">
    <property type="entry name" value="Macro domain-like"/>
    <property type="match status" value="1"/>
</dbReference>
<keyword evidence="15" id="KW-0812">Transmembrane</keyword>
<sequence>MTVVVLGFYQFTNNSRSDDARGQPAGEDLSPFLTDSLKTFDHAFGNQIVKHLSSWSGPQAIGDTRLLYGISQEYRTVALTCLGAKDLGFCEVEERHLGKEAVRHAVAAACTKLWDDYSSSAAAADDDESVMDTILVDACSSAASAAEGATLALWTFDTFKSKKKRVPGVGLLHPCPEKLAEWKEAATICAAQNWTRWLMEMPANKLTPTATAEEAKKRLEPLGVRVIAHDKQWAEDQAMASFLSVSAGSDQPPVFLELRYEGPRQHDDQIAGRPIVLVGKGITFDSGGISLKVPSTMMQDMRCDMGGGAVVLGAIMAIASLNTPINVVGLIPLCENMPNGRANKVMDVVRAKNGKTIQIYNTDAEGRLILADALCYAGQQFQPRAIIDLATLTGAVRIALGCAATGCFTAHKSLFDDMKRAADETGDRVWRLPLWDLHTRAVTGARLADLCNIGKHERLGGSSIAAAFLKGFGPIKGVLFLGASIMMTDIPSMNSTRVSPIVVRRSRARLRDLSSTATGIRETTLIAGSIGMIGADITYEVEPCCTSTTAADRHDDGSLDLFFFLLLLYLSMSSSIALVNSVFVFDGGALMRTMVALSRTWAPLDKELKAGALGTGSSLVARLVAGGRS</sequence>
<organism evidence="17">
    <name type="scientific">Notodromas monacha</name>
    <dbReference type="NCBI Taxonomy" id="399045"/>
    <lineage>
        <taxon>Eukaryota</taxon>
        <taxon>Metazoa</taxon>
        <taxon>Ecdysozoa</taxon>
        <taxon>Arthropoda</taxon>
        <taxon>Crustacea</taxon>
        <taxon>Oligostraca</taxon>
        <taxon>Ostracoda</taxon>
        <taxon>Podocopa</taxon>
        <taxon>Podocopida</taxon>
        <taxon>Cypridocopina</taxon>
        <taxon>Cypridoidea</taxon>
        <taxon>Cyprididae</taxon>
        <taxon>Notodromas</taxon>
    </lineage>
</organism>
<evidence type="ECO:0000256" key="9">
    <source>
        <dbReference type="ARBA" id="ARBA00030930"/>
    </source>
</evidence>
<dbReference type="Proteomes" id="UP000678499">
    <property type="component" value="Unassembled WGS sequence"/>
</dbReference>
<dbReference type="Pfam" id="PF00883">
    <property type="entry name" value="Peptidase_M17"/>
    <property type="match status" value="1"/>
</dbReference>
<dbReference type="InterPro" id="IPR043472">
    <property type="entry name" value="Macro_dom-like"/>
</dbReference>
<dbReference type="EC" id="3.4.13.23" evidence="7"/>
<evidence type="ECO:0000313" key="17">
    <source>
        <dbReference type="EMBL" id="CAD7276646.1"/>
    </source>
</evidence>
<evidence type="ECO:0000256" key="14">
    <source>
        <dbReference type="ARBA" id="ARBA00049107"/>
    </source>
</evidence>
<dbReference type="GO" id="GO:0006508">
    <property type="term" value="P:proteolysis"/>
    <property type="evidence" value="ECO:0007669"/>
    <property type="project" value="UniProtKB-KW"/>
</dbReference>
<evidence type="ECO:0000256" key="13">
    <source>
        <dbReference type="ARBA" id="ARBA00047881"/>
    </source>
</evidence>
<dbReference type="PRINTS" id="PR00481">
    <property type="entry name" value="LAMNOPPTDASE"/>
</dbReference>
<proteinExistence type="inferred from homology"/>
<evidence type="ECO:0000259" key="16">
    <source>
        <dbReference type="PROSITE" id="PS00631"/>
    </source>
</evidence>
<keyword evidence="5" id="KW-0378">Hydrolase</keyword>
<dbReference type="InterPro" id="IPR008283">
    <property type="entry name" value="Peptidase_M17_N"/>
</dbReference>
<feature type="domain" description="Cytosol aminopeptidase" evidence="16">
    <location>
        <begin position="361"/>
        <end position="368"/>
    </location>
</feature>
<evidence type="ECO:0000256" key="11">
    <source>
        <dbReference type="ARBA" id="ARBA00031564"/>
    </source>
</evidence>
<dbReference type="GO" id="GO:0070006">
    <property type="term" value="F:metalloaminopeptidase activity"/>
    <property type="evidence" value="ECO:0007669"/>
    <property type="project" value="InterPro"/>
</dbReference>
<comment type="similarity">
    <text evidence="1">Belongs to the peptidase M17 family.</text>
</comment>
<keyword evidence="15" id="KW-1133">Transmembrane helix</keyword>
<comment type="function">
    <text evidence="12">Cytosolic metallopeptidase that catalyzes the removal of unsubstituted N-terminal hydrophobic amino acids from various peptides. The presence of Zn(2+) ions is essential for the peptidase activity, and the association with other cofactors can modulate the substrate spectificity of the enzyme. For instance, in the presence of Mn(2+), it displays a specific Cys-Gly hydrolyzing activity of Cys-Gly-S-conjugates. Involved in the metabolism of glutathione and in the degradation of glutathione S-conjugates, which may play a role in the control of the cell redox status.</text>
</comment>
<feature type="transmembrane region" description="Helical" evidence="15">
    <location>
        <begin position="561"/>
        <end position="585"/>
    </location>
</feature>
<dbReference type="PANTHER" id="PTHR11963">
    <property type="entry name" value="LEUCINE AMINOPEPTIDASE-RELATED"/>
    <property type="match status" value="1"/>
</dbReference>
<evidence type="ECO:0000313" key="18">
    <source>
        <dbReference type="Proteomes" id="UP000678499"/>
    </source>
</evidence>
<evidence type="ECO:0000256" key="7">
    <source>
        <dbReference type="ARBA" id="ARBA00023625"/>
    </source>
</evidence>
<dbReference type="GO" id="GO:0005737">
    <property type="term" value="C:cytoplasm"/>
    <property type="evidence" value="ECO:0007669"/>
    <property type="project" value="InterPro"/>
</dbReference>
<dbReference type="PANTHER" id="PTHR11963:SF23">
    <property type="entry name" value="CYTOSOL AMINOPEPTIDASE"/>
    <property type="match status" value="1"/>
</dbReference>
<dbReference type="InterPro" id="IPR000819">
    <property type="entry name" value="Peptidase_M17_C"/>
</dbReference>
<keyword evidence="18" id="KW-1185">Reference proteome</keyword>
<evidence type="ECO:0000256" key="5">
    <source>
        <dbReference type="ARBA" id="ARBA00022801"/>
    </source>
</evidence>
<keyword evidence="3" id="KW-0031">Aminopeptidase</keyword>
<comment type="catalytic activity">
    <reaction evidence="13">
        <text>S-benzyl-L-cysteinylglycine + H2O = S-benzyl-L-cysteine + glycine</text>
        <dbReference type="Rhea" id="RHEA:62568"/>
        <dbReference type="ChEBI" id="CHEBI:15377"/>
        <dbReference type="ChEBI" id="CHEBI:57305"/>
        <dbReference type="ChEBI" id="CHEBI:145802"/>
        <dbReference type="ChEBI" id="CHEBI:145803"/>
    </reaction>
    <physiologicalReaction direction="left-to-right" evidence="13">
        <dbReference type="Rhea" id="RHEA:62569"/>
    </physiologicalReaction>
</comment>
<dbReference type="Pfam" id="PF02789">
    <property type="entry name" value="Peptidase_M17_N"/>
    <property type="match status" value="1"/>
</dbReference>
<dbReference type="InterPro" id="IPR011356">
    <property type="entry name" value="Leucine_aapep/pepB"/>
</dbReference>
<keyword evidence="15" id="KW-0472">Membrane</keyword>
<dbReference type="Gene3D" id="3.40.630.10">
    <property type="entry name" value="Zn peptidases"/>
    <property type="match status" value="1"/>
</dbReference>
<dbReference type="AlphaFoldDB" id="A0A7R9BMB9"/>
<protein>
    <recommendedName>
        <fullName evidence="2">Cytosol aminopeptidase</fullName>
        <ecNumber evidence="7">3.4.13.23</ecNumber>
    </recommendedName>
    <alternativeName>
        <fullName evidence="10">Cysteinylglycine-S-conjugate dipeptidase</fullName>
    </alternativeName>
    <alternativeName>
        <fullName evidence="11">Leucine aminopeptidase 3</fullName>
    </alternativeName>
    <alternativeName>
        <fullName evidence="9">Proline aminopeptidase</fullName>
    </alternativeName>
    <alternativeName>
        <fullName evidence="8">Prolyl aminopeptidase</fullName>
    </alternativeName>
</protein>
<evidence type="ECO:0000256" key="6">
    <source>
        <dbReference type="ARBA" id="ARBA00023511"/>
    </source>
</evidence>
<accession>A0A7R9BMB9</accession>
<evidence type="ECO:0000256" key="4">
    <source>
        <dbReference type="ARBA" id="ARBA00022670"/>
    </source>
</evidence>
<evidence type="ECO:0000256" key="1">
    <source>
        <dbReference type="ARBA" id="ARBA00009528"/>
    </source>
</evidence>
<comment type="catalytic activity">
    <reaction evidence="14">
        <text>L-cysteinylglycine + H2O = L-cysteine + glycine</text>
        <dbReference type="Rhea" id="RHEA:28783"/>
        <dbReference type="ChEBI" id="CHEBI:15377"/>
        <dbReference type="ChEBI" id="CHEBI:35235"/>
        <dbReference type="ChEBI" id="CHEBI:57305"/>
        <dbReference type="ChEBI" id="CHEBI:61694"/>
    </reaction>
    <physiologicalReaction direction="left-to-right" evidence="14">
        <dbReference type="Rhea" id="RHEA:28784"/>
    </physiologicalReaction>
</comment>
<dbReference type="GO" id="GO:0030145">
    <property type="term" value="F:manganese ion binding"/>
    <property type="evidence" value="ECO:0007669"/>
    <property type="project" value="InterPro"/>
</dbReference>
<evidence type="ECO:0000256" key="15">
    <source>
        <dbReference type="SAM" id="Phobius"/>
    </source>
</evidence>
<dbReference type="Gene3D" id="3.40.220.10">
    <property type="entry name" value="Leucine Aminopeptidase, subunit E, domain 1"/>
    <property type="match status" value="1"/>
</dbReference>
<dbReference type="EMBL" id="CAJPEX010000671">
    <property type="protein sequence ID" value="CAG0916798.1"/>
    <property type="molecule type" value="Genomic_DNA"/>
</dbReference>
<evidence type="ECO:0000256" key="8">
    <source>
        <dbReference type="ARBA" id="ARBA00029605"/>
    </source>
</evidence>
<evidence type="ECO:0000256" key="2">
    <source>
        <dbReference type="ARBA" id="ARBA00014190"/>
    </source>
</evidence>
<dbReference type="PROSITE" id="PS00631">
    <property type="entry name" value="CYTOSOL_AP"/>
    <property type="match status" value="1"/>
</dbReference>
<evidence type="ECO:0000256" key="12">
    <source>
        <dbReference type="ARBA" id="ARBA00045966"/>
    </source>
</evidence>
<dbReference type="SUPFAM" id="SSF53187">
    <property type="entry name" value="Zn-dependent exopeptidases"/>
    <property type="match status" value="1"/>
</dbReference>
<name>A0A7R9BMB9_9CRUS</name>
<dbReference type="EMBL" id="OA882708">
    <property type="protein sequence ID" value="CAD7276646.1"/>
    <property type="molecule type" value="Genomic_DNA"/>
</dbReference>
<comment type="catalytic activity">
    <reaction evidence="6">
        <text>an S-substituted L-cysteinylglycine + H2O = an S-substituted L-cysteine + glycine</text>
        <dbReference type="Rhea" id="RHEA:60444"/>
        <dbReference type="ChEBI" id="CHEBI:15377"/>
        <dbReference type="ChEBI" id="CHEBI:57305"/>
        <dbReference type="ChEBI" id="CHEBI:58717"/>
        <dbReference type="ChEBI" id="CHEBI:143103"/>
        <dbReference type="EC" id="3.4.13.23"/>
    </reaction>
    <physiologicalReaction direction="left-to-right" evidence="6">
        <dbReference type="Rhea" id="RHEA:60445"/>
    </physiologicalReaction>
</comment>
<evidence type="ECO:0000256" key="10">
    <source>
        <dbReference type="ARBA" id="ARBA00030997"/>
    </source>
</evidence>
<dbReference type="CDD" id="cd00433">
    <property type="entry name" value="Peptidase_M17"/>
    <property type="match status" value="1"/>
</dbReference>
<keyword evidence="4" id="KW-0645">Protease</keyword>
<reference evidence="17" key="1">
    <citation type="submission" date="2020-11" db="EMBL/GenBank/DDBJ databases">
        <authorList>
            <person name="Tran Van P."/>
        </authorList>
    </citation>
    <scope>NUCLEOTIDE SEQUENCE</scope>
</reference>